<dbReference type="GO" id="GO:0005737">
    <property type="term" value="C:cytoplasm"/>
    <property type="evidence" value="ECO:0007669"/>
    <property type="project" value="TreeGrafter"/>
</dbReference>
<keyword evidence="1" id="KW-0285">Flavoprotein</keyword>
<feature type="non-terminal residue" evidence="4">
    <location>
        <position position="1"/>
    </location>
</feature>
<sequence length="149" mass="16854">RWGFVIQANRFSRCLLEESWNYAGKRATFGKKLLEHPVIRWKLAEMARQVESTHHWLENLTLQLCRMPKDVAMSSLGGPIALAKAHSSKVFEYCAREARQIFGGNAYTRSGLGEKVERLYRDVGAYAIPGGSEEILLDLSVRQASKSKL</sequence>
<dbReference type="EMBL" id="CAJNNW010025736">
    <property type="protein sequence ID" value="CAE8679064.1"/>
    <property type="molecule type" value="Genomic_DNA"/>
</dbReference>
<keyword evidence="2" id="KW-0560">Oxidoreductase</keyword>
<dbReference type="PANTHER" id="PTHR48083">
    <property type="entry name" value="MEDIUM-CHAIN SPECIFIC ACYL-COA DEHYDROGENASE, MITOCHONDRIAL-RELATED"/>
    <property type="match status" value="1"/>
</dbReference>
<dbReference type="Gene3D" id="1.20.140.10">
    <property type="entry name" value="Butyryl-CoA Dehydrogenase, subunit A, domain 3"/>
    <property type="match status" value="1"/>
</dbReference>
<evidence type="ECO:0000313" key="4">
    <source>
        <dbReference type="EMBL" id="CAE8679064.1"/>
    </source>
</evidence>
<dbReference type="AlphaFoldDB" id="A0A813JJZ5"/>
<dbReference type="PANTHER" id="PTHR48083:SF28">
    <property type="entry name" value="ACYL-COA DEHYDROGENASE FAMILY PROTEIN (AFU_ORTHOLOGUE AFUA_6G10880)-RELATED"/>
    <property type="match status" value="1"/>
</dbReference>
<dbReference type="GO" id="GO:0033539">
    <property type="term" value="P:fatty acid beta-oxidation using acyl-CoA dehydrogenase"/>
    <property type="evidence" value="ECO:0007669"/>
    <property type="project" value="TreeGrafter"/>
</dbReference>
<dbReference type="GO" id="GO:0003995">
    <property type="term" value="F:acyl-CoA dehydrogenase activity"/>
    <property type="evidence" value="ECO:0007669"/>
    <property type="project" value="TreeGrafter"/>
</dbReference>
<gene>
    <name evidence="4" type="ORF">PGLA2088_LOCUS21154</name>
</gene>
<dbReference type="InterPro" id="IPR036250">
    <property type="entry name" value="AcylCo_DH-like_C"/>
</dbReference>
<organism evidence="4 5">
    <name type="scientific">Polarella glacialis</name>
    <name type="common">Dinoflagellate</name>
    <dbReference type="NCBI Taxonomy" id="89957"/>
    <lineage>
        <taxon>Eukaryota</taxon>
        <taxon>Sar</taxon>
        <taxon>Alveolata</taxon>
        <taxon>Dinophyceae</taxon>
        <taxon>Suessiales</taxon>
        <taxon>Suessiaceae</taxon>
        <taxon>Polarella</taxon>
    </lineage>
</organism>
<evidence type="ECO:0000259" key="3">
    <source>
        <dbReference type="Pfam" id="PF00441"/>
    </source>
</evidence>
<proteinExistence type="predicted"/>
<dbReference type="InterPro" id="IPR009075">
    <property type="entry name" value="AcylCo_DH/oxidase_C"/>
</dbReference>
<feature type="domain" description="Acyl-CoA dehydrogenase/oxidase C-terminal" evidence="3">
    <location>
        <begin position="1"/>
        <end position="143"/>
    </location>
</feature>
<dbReference type="SUPFAM" id="SSF47203">
    <property type="entry name" value="Acyl-CoA dehydrogenase C-terminal domain-like"/>
    <property type="match status" value="1"/>
</dbReference>
<evidence type="ECO:0000313" key="5">
    <source>
        <dbReference type="Proteomes" id="UP000626109"/>
    </source>
</evidence>
<reference evidence="4" key="1">
    <citation type="submission" date="2021-02" db="EMBL/GenBank/DDBJ databases">
        <authorList>
            <person name="Dougan E. K."/>
            <person name="Rhodes N."/>
            <person name="Thang M."/>
            <person name="Chan C."/>
        </authorList>
    </citation>
    <scope>NUCLEOTIDE SEQUENCE</scope>
</reference>
<dbReference type="InterPro" id="IPR050741">
    <property type="entry name" value="Acyl-CoA_dehydrogenase"/>
</dbReference>
<comment type="caution">
    <text evidence="4">The sequence shown here is derived from an EMBL/GenBank/DDBJ whole genome shotgun (WGS) entry which is preliminary data.</text>
</comment>
<accession>A0A813JJZ5</accession>
<evidence type="ECO:0000256" key="2">
    <source>
        <dbReference type="ARBA" id="ARBA00023002"/>
    </source>
</evidence>
<dbReference type="Proteomes" id="UP000626109">
    <property type="component" value="Unassembled WGS sequence"/>
</dbReference>
<evidence type="ECO:0000256" key="1">
    <source>
        <dbReference type="ARBA" id="ARBA00022630"/>
    </source>
</evidence>
<name>A0A813JJZ5_POLGL</name>
<dbReference type="Pfam" id="PF00441">
    <property type="entry name" value="Acyl-CoA_dh_1"/>
    <property type="match status" value="1"/>
</dbReference>
<protein>
    <recommendedName>
        <fullName evidence="3">Acyl-CoA dehydrogenase/oxidase C-terminal domain-containing protein</fullName>
    </recommendedName>
</protein>